<keyword evidence="3" id="KW-0500">Molybdenum</keyword>
<gene>
    <name evidence="10" type="ORF">ET418_16525</name>
</gene>
<dbReference type="SUPFAM" id="SSF53706">
    <property type="entry name" value="Formate dehydrogenase/DMSO reductase, domains 1-3"/>
    <property type="match status" value="1"/>
</dbReference>
<keyword evidence="5" id="KW-0732">Signal</keyword>
<dbReference type="GO" id="GO:0016491">
    <property type="term" value="F:oxidoreductase activity"/>
    <property type="evidence" value="ECO:0007669"/>
    <property type="project" value="UniProtKB-KW"/>
</dbReference>
<dbReference type="Pfam" id="PF01568">
    <property type="entry name" value="Molydop_binding"/>
    <property type="match status" value="1"/>
</dbReference>
<dbReference type="CDD" id="cd02755">
    <property type="entry name" value="MopB_Thiosulfate-R-like"/>
    <property type="match status" value="1"/>
</dbReference>
<dbReference type="PANTHER" id="PTHR43742">
    <property type="entry name" value="TRIMETHYLAMINE-N-OXIDE REDUCTASE"/>
    <property type="match status" value="1"/>
</dbReference>
<organism evidence="10 11">
    <name type="scientific">Oryzomonas rubra</name>
    <dbReference type="NCBI Taxonomy" id="2509454"/>
    <lineage>
        <taxon>Bacteria</taxon>
        <taxon>Pseudomonadati</taxon>
        <taxon>Thermodesulfobacteriota</taxon>
        <taxon>Desulfuromonadia</taxon>
        <taxon>Geobacterales</taxon>
        <taxon>Geobacteraceae</taxon>
        <taxon>Oryzomonas</taxon>
    </lineage>
</organism>
<dbReference type="GO" id="GO:0043546">
    <property type="term" value="F:molybdopterin cofactor binding"/>
    <property type="evidence" value="ECO:0007669"/>
    <property type="project" value="InterPro"/>
</dbReference>
<dbReference type="InterPro" id="IPR050612">
    <property type="entry name" value="Prok_Mopterin_Oxidored"/>
</dbReference>
<dbReference type="EMBL" id="SRSD01000011">
    <property type="protein sequence ID" value="KAA0888337.1"/>
    <property type="molecule type" value="Genomic_DNA"/>
</dbReference>
<reference evidence="10 11" key="1">
    <citation type="submission" date="2019-04" db="EMBL/GenBank/DDBJ databases">
        <title>Geobacter ruber sp. nov., ferric-reducing bacteria isolated from paddy soil.</title>
        <authorList>
            <person name="Xu Z."/>
            <person name="Masuda Y."/>
            <person name="Itoh H."/>
            <person name="Senoo K."/>
        </authorList>
    </citation>
    <scope>NUCLEOTIDE SEQUENCE [LARGE SCALE GENOMIC DNA]</scope>
    <source>
        <strain evidence="10 11">Red88</strain>
    </source>
</reference>
<evidence type="ECO:0000256" key="4">
    <source>
        <dbReference type="ARBA" id="ARBA00022723"/>
    </source>
</evidence>
<dbReference type="Gene3D" id="2.20.25.90">
    <property type="entry name" value="ADC-like domains"/>
    <property type="match status" value="1"/>
</dbReference>
<dbReference type="Gene3D" id="3.40.228.10">
    <property type="entry name" value="Dimethylsulfoxide Reductase, domain 2"/>
    <property type="match status" value="1"/>
</dbReference>
<sequence>MATSITRRSFLKISGATTVGLSVAATLPDKFLLWAEEQGMLKATYVPTFCEICFWKCGVMAKVINGRVVKLEGNPNHPGARGKLCGRGNGGAGLLYDPDRLKTPLISSGARGEGKYKKASWDEALNLVAEKLTRIKQQYGPEAVALFTHGTPTDHFLPLLSAFGSPNVGMPSFAQCRGPRDVGLELTFGESIGSPERLDMVNSKVVVLFGSHLGENMHNSQVQDYAEAVGKGAKFIVVDPRFSIAAGKAHTWLPIRPATNIALLLAWINIIIRDGLYDKEYIGAYANGFGELAEAVRDCTPEWAEKETEIPAATILETASLMAKNAPAVCIHPGRHATWYGDDVQRTRCIAILMALLGTWGRPGGTFFATTASFPKMESKPFPEPSREPLNGGGYPFAGGEGVTQAIRTSTINGKPYPIKGWFVSGTNLMKAIPNEKETLEAIKKLDLLVAVDVMPFDTAMLADVILPECTYLERYDALAVGKGKSLTVSLRQPVVEPMYESKPGWWIAKELAKRLGLDEYFPWATYEEKIKAQCAHWGINFEELKKAGTITIPDTAAPYITAETPPKFKTASGKIELYSNELKEKGFDPVPRYTQHPQPASGEFRLIYGRNAVHTFSRTTNNPELHELYPENEVWVNAPRAREMGLVNGTYVTLVNQDGVRSNPIKVKVTERIRKDCAYMVHGFSTSSTSLKKAFNKGADDQGLITRYEVDPICGGTGMRVNFVRIEKEAPHA</sequence>
<name>A0A5A9X5I4_9BACT</name>
<dbReference type="Proteomes" id="UP000324298">
    <property type="component" value="Unassembled WGS sequence"/>
</dbReference>
<dbReference type="InterPro" id="IPR009010">
    <property type="entry name" value="Asp_de-COase-like_dom_sf"/>
</dbReference>
<evidence type="ECO:0000256" key="2">
    <source>
        <dbReference type="ARBA" id="ARBA00022485"/>
    </source>
</evidence>
<accession>A0A5A9X5I4</accession>
<evidence type="ECO:0000256" key="6">
    <source>
        <dbReference type="ARBA" id="ARBA00023002"/>
    </source>
</evidence>
<dbReference type="InterPro" id="IPR006311">
    <property type="entry name" value="TAT_signal"/>
</dbReference>
<dbReference type="SUPFAM" id="SSF50692">
    <property type="entry name" value="ADC-like"/>
    <property type="match status" value="1"/>
</dbReference>
<dbReference type="GO" id="GO:0046872">
    <property type="term" value="F:metal ion binding"/>
    <property type="evidence" value="ECO:0007669"/>
    <property type="project" value="UniProtKB-KW"/>
</dbReference>
<dbReference type="Gene3D" id="3.30.2070.10">
    <property type="entry name" value="Formate dehydrogenase/DMSO reductase"/>
    <property type="match status" value="1"/>
</dbReference>
<evidence type="ECO:0000256" key="3">
    <source>
        <dbReference type="ARBA" id="ARBA00022505"/>
    </source>
</evidence>
<dbReference type="AlphaFoldDB" id="A0A5A9X5I4"/>
<dbReference type="CDD" id="cd02778">
    <property type="entry name" value="MopB_CT_Thiosulfate-R-like"/>
    <property type="match status" value="1"/>
</dbReference>
<keyword evidence="6" id="KW-0560">Oxidoreductase</keyword>
<evidence type="ECO:0000256" key="8">
    <source>
        <dbReference type="ARBA" id="ARBA00023014"/>
    </source>
</evidence>
<keyword evidence="8" id="KW-0411">Iron-sulfur</keyword>
<dbReference type="InterPro" id="IPR006656">
    <property type="entry name" value="Mopterin_OxRdtase"/>
</dbReference>
<evidence type="ECO:0000256" key="7">
    <source>
        <dbReference type="ARBA" id="ARBA00023004"/>
    </source>
</evidence>
<keyword evidence="11" id="KW-1185">Reference proteome</keyword>
<dbReference type="InterPro" id="IPR006657">
    <property type="entry name" value="MoPterin_dinucl-bd_dom"/>
</dbReference>
<keyword evidence="7" id="KW-0408">Iron</keyword>
<evidence type="ECO:0000256" key="1">
    <source>
        <dbReference type="ARBA" id="ARBA00010312"/>
    </source>
</evidence>
<keyword evidence="2" id="KW-0004">4Fe-4S</keyword>
<proteinExistence type="inferred from homology"/>
<evidence type="ECO:0000313" key="11">
    <source>
        <dbReference type="Proteomes" id="UP000324298"/>
    </source>
</evidence>
<keyword evidence="4" id="KW-0479">Metal-binding</keyword>
<evidence type="ECO:0000256" key="5">
    <source>
        <dbReference type="ARBA" id="ARBA00022729"/>
    </source>
</evidence>
<dbReference type="OrthoDB" id="9757870at2"/>
<comment type="caution">
    <text evidence="10">The sequence shown here is derived from an EMBL/GenBank/DDBJ whole genome shotgun (WGS) entry which is preliminary data.</text>
</comment>
<evidence type="ECO:0000259" key="9">
    <source>
        <dbReference type="PROSITE" id="PS51669"/>
    </source>
</evidence>
<dbReference type="PROSITE" id="PS51318">
    <property type="entry name" value="TAT"/>
    <property type="match status" value="1"/>
</dbReference>
<protein>
    <submittedName>
        <fullName evidence="10">Nitrate reductase</fullName>
    </submittedName>
</protein>
<comment type="similarity">
    <text evidence="1">Belongs to the prokaryotic molybdopterin-containing oxidoreductase family.</text>
</comment>
<dbReference type="PROSITE" id="PS51669">
    <property type="entry name" value="4FE4S_MOW_BIS_MGD"/>
    <property type="match status" value="1"/>
</dbReference>
<dbReference type="Gene3D" id="3.40.50.740">
    <property type="match status" value="1"/>
</dbReference>
<evidence type="ECO:0000313" key="10">
    <source>
        <dbReference type="EMBL" id="KAA0888337.1"/>
    </source>
</evidence>
<feature type="domain" description="4Fe-4S Mo/W bis-MGD-type" evidence="9">
    <location>
        <begin position="43"/>
        <end position="99"/>
    </location>
</feature>
<dbReference type="SMART" id="SM00926">
    <property type="entry name" value="Molybdop_Fe4S4"/>
    <property type="match status" value="1"/>
</dbReference>
<dbReference type="InterPro" id="IPR006963">
    <property type="entry name" value="Mopterin_OxRdtase_4Fe-4S_dom"/>
</dbReference>
<dbReference type="Gene3D" id="2.40.40.20">
    <property type="match status" value="1"/>
</dbReference>
<dbReference type="PANTHER" id="PTHR43742:SF9">
    <property type="entry name" value="TETRATHIONATE REDUCTASE SUBUNIT A"/>
    <property type="match status" value="1"/>
</dbReference>
<dbReference type="Pfam" id="PF04879">
    <property type="entry name" value="Molybdop_Fe4S4"/>
    <property type="match status" value="1"/>
</dbReference>
<dbReference type="GO" id="GO:0051539">
    <property type="term" value="F:4 iron, 4 sulfur cluster binding"/>
    <property type="evidence" value="ECO:0007669"/>
    <property type="project" value="UniProtKB-KW"/>
</dbReference>
<dbReference type="Pfam" id="PF00384">
    <property type="entry name" value="Molybdopterin"/>
    <property type="match status" value="1"/>
</dbReference>